<feature type="signal peptide" evidence="1">
    <location>
        <begin position="1"/>
        <end position="22"/>
    </location>
</feature>
<dbReference type="Proteomes" id="UP000722791">
    <property type="component" value="Unassembled WGS sequence"/>
</dbReference>
<dbReference type="PANTHER" id="PTHR34407">
    <property type="entry name" value="EXPRESSED PROTEIN"/>
    <property type="match status" value="1"/>
</dbReference>
<dbReference type="Proteomes" id="UP000747110">
    <property type="component" value="Unassembled WGS sequence"/>
</dbReference>
<dbReference type="InterPro" id="IPR036514">
    <property type="entry name" value="SGNH_hydro_sf"/>
</dbReference>
<proteinExistence type="predicted"/>
<comment type="caution">
    <text evidence="2">The sequence shown here is derived from an EMBL/GenBank/DDBJ whole genome shotgun (WGS) entry which is preliminary data.</text>
</comment>
<evidence type="ECO:0000313" key="4">
    <source>
        <dbReference type="Proteomes" id="UP000747110"/>
    </source>
</evidence>
<gene>
    <name evidence="2" type="ORF">Vretifemale_13581</name>
    <name evidence="3" type="ORF">Vretimale_9795</name>
</gene>
<name>A0A8J4CR03_9CHLO</name>
<dbReference type="OrthoDB" id="532422at2759"/>
<keyword evidence="4" id="KW-1185">Reference proteome</keyword>
<reference evidence="2" key="1">
    <citation type="journal article" date="2021" name="Proc. Natl. Acad. Sci. U.S.A.">
        <title>Three genomes in the algal genus Volvox reveal the fate of a haploid sex-determining region after a transition to homothallism.</title>
        <authorList>
            <person name="Yamamoto K."/>
            <person name="Hamaji T."/>
            <person name="Kawai-Toyooka H."/>
            <person name="Matsuzaki R."/>
            <person name="Takahashi F."/>
            <person name="Nishimura Y."/>
            <person name="Kawachi M."/>
            <person name="Noguchi H."/>
            <person name="Minakuchi Y."/>
            <person name="Umen J.G."/>
            <person name="Toyoda A."/>
            <person name="Nozaki H."/>
        </authorList>
    </citation>
    <scope>NUCLEOTIDE SEQUENCE</scope>
    <source>
        <strain evidence="3">NIES-3785</strain>
        <strain evidence="2">NIES-3786</strain>
    </source>
</reference>
<dbReference type="Gene3D" id="3.40.50.1110">
    <property type="entry name" value="SGNH hydrolase"/>
    <property type="match status" value="1"/>
</dbReference>
<evidence type="ECO:0000256" key="1">
    <source>
        <dbReference type="SAM" id="SignalP"/>
    </source>
</evidence>
<accession>A0A8J4CR03</accession>
<dbReference type="CDD" id="cd00229">
    <property type="entry name" value="SGNH_hydrolase"/>
    <property type="match status" value="1"/>
</dbReference>
<feature type="chain" id="PRO_5036271548" description="SGNH hydrolase-type esterase domain-containing protein" evidence="1">
    <location>
        <begin position="23"/>
        <end position="509"/>
    </location>
</feature>
<dbReference type="EMBL" id="BNCQ01000018">
    <property type="protein sequence ID" value="GIM05328.1"/>
    <property type="molecule type" value="Genomic_DNA"/>
</dbReference>
<organism evidence="2 4">
    <name type="scientific">Volvox reticuliferus</name>
    <dbReference type="NCBI Taxonomy" id="1737510"/>
    <lineage>
        <taxon>Eukaryota</taxon>
        <taxon>Viridiplantae</taxon>
        <taxon>Chlorophyta</taxon>
        <taxon>core chlorophytes</taxon>
        <taxon>Chlorophyceae</taxon>
        <taxon>CS clade</taxon>
        <taxon>Chlamydomonadales</taxon>
        <taxon>Volvocaceae</taxon>
        <taxon>Volvox</taxon>
    </lineage>
</organism>
<evidence type="ECO:0008006" key="5">
    <source>
        <dbReference type="Google" id="ProtNLM"/>
    </source>
</evidence>
<dbReference type="SUPFAM" id="SSF52266">
    <property type="entry name" value="SGNH hydrolase"/>
    <property type="match status" value="1"/>
</dbReference>
<evidence type="ECO:0000313" key="3">
    <source>
        <dbReference type="EMBL" id="GIM05328.1"/>
    </source>
</evidence>
<dbReference type="AlphaFoldDB" id="A0A8J4CR03"/>
<keyword evidence="1" id="KW-0732">Signal</keyword>
<evidence type="ECO:0000313" key="2">
    <source>
        <dbReference type="EMBL" id="GIL84952.1"/>
    </source>
</evidence>
<dbReference type="PANTHER" id="PTHR34407:SF1">
    <property type="entry name" value="SGNH HYDROLASE-TYPE ESTERASE DOMAIN-CONTAINING PROTEIN"/>
    <property type="match status" value="1"/>
</dbReference>
<sequence length="509" mass="56449">MAIVQSLLLIAGFCLQANLLLGNIVSAHENIDLPESVPLVHPANFSETTPVNTSWLWRKSFYSLNPDVAKALRPLFDYQFVLPEQSLRAGLGYVGAARRLRKFVTDLLEGSRTLKIGVVGGSISHGMIASNRGVTDWFSIFVKWLTSVTKAEVKSLNGCRPATPSSYMVFCMEHSVDPEVDLIVIEYSLNDGFDDSIAKNSIVMGKEQLVRRLMKLTNQPAVVFLQVPHVWPHYVHPFYYTPEDVEGALVAYYDVQTVSLRTSMFLLNLHNPTPGFLWNETYSNRHPMDTGHKAMADLVIHLIQEVAVGLYTWPISEEEVSWRKMPLPPPMHEGNYEPTSATCLVVEAFANLSIFSEGWQWINEGTDTKPKWGFVSTIPGSELILRLGRPGVNGLAAAAVVKNATFPLLMHYLGSYTSMGQADVDCLGGCYCQARLDGWMSLPNGVKATVTRMALIDVTWKNQSLPCDLRLTVLNETSSDGHKFKVSGVVFASTNSLTSSHPVSTWTDF</sequence>
<protein>
    <recommendedName>
        <fullName evidence="5">SGNH hydrolase-type esterase domain-containing protein</fullName>
    </recommendedName>
</protein>
<dbReference type="EMBL" id="BNCP01000031">
    <property type="protein sequence ID" value="GIL84952.1"/>
    <property type="molecule type" value="Genomic_DNA"/>
</dbReference>